<reference evidence="3" key="1">
    <citation type="submission" date="2022-11" db="UniProtKB">
        <authorList>
            <consortium name="WormBaseParasite"/>
        </authorList>
    </citation>
    <scope>IDENTIFICATION</scope>
</reference>
<keyword evidence="1" id="KW-0472">Membrane</keyword>
<dbReference type="Proteomes" id="UP000887565">
    <property type="component" value="Unplaced"/>
</dbReference>
<protein>
    <submittedName>
        <fullName evidence="3">Uncharacterized protein</fullName>
    </submittedName>
</protein>
<keyword evidence="2" id="KW-1185">Reference proteome</keyword>
<organism evidence="2 3">
    <name type="scientific">Romanomermis culicivorax</name>
    <name type="common">Nematode worm</name>
    <dbReference type="NCBI Taxonomy" id="13658"/>
    <lineage>
        <taxon>Eukaryota</taxon>
        <taxon>Metazoa</taxon>
        <taxon>Ecdysozoa</taxon>
        <taxon>Nematoda</taxon>
        <taxon>Enoplea</taxon>
        <taxon>Dorylaimia</taxon>
        <taxon>Mermithida</taxon>
        <taxon>Mermithoidea</taxon>
        <taxon>Mermithidae</taxon>
        <taxon>Romanomermis</taxon>
    </lineage>
</organism>
<sequence length="268" mass="30370">MCPSPVLVQKIEISFMVQPAIPAAAGPLPPLRLSIHQLPPIFSSGINAQEPYAAWANTSGEFNMRRLVRPKSFLMIYLAFPLLTISPRFLIVTEYLLVDKHFERLSKNKRRMCPGPALDQEFCGYELILLPDTSISAILKTAMKPIISNTICQDGSSHQVTSSIAPQWSSHQQADHNETILFHQIPMDDLSRSSTDVSPKGSRNQQCQRQFLLDIINCLQHKKPNFLRNITQHDPMKSKPKSKIGLEWPCSTPEQPHQLWDATYFNKL</sequence>
<evidence type="ECO:0000313" key="2">
    <source>
        <dbReference type="Proteomes" id="UP000887565"/>
    </source>
</evidence>
<name>A0A915JIX3_ROMCU</name>
<feature type="transmembrane region" description="Helical" evidence="1">
    <location>
        <begin position="74"/>
        <end position="98"/>
    </location>
</feature>
<keyword evidence="1" id="KW-0812">Transmembrane</keyword>
<evidence type="ECO:0000256" key="1">
    <source>
        <dbReference type="SAM" id="Phobius"/>
    </source>
</evidence>
<dbReference type="AlphaFoldDB" id="A0A915JIX3"/>
<evidence type="ECO:0000313" key="3">
    <source>
        <dbReference type="WBParaSite" id="nRc.2.0.1.t26031-RA"/>
    </source>
</evidence>
<accession>A0A915JIX3</accession>
<dbReference type="WBParaSite" id="nRc.2.0.1.t26031-RA">
    <property type="protein sequence ID" value="nRc.2.0.1.t26031-RA"/>
    <property type="gene ID" value="nRc.2.0.1.g26031"/>
</dbReference>
<proteinExistence type="predicted"/>
<keyword evidence="1" id="KW-1133">Transmembrane helix</keyword>